<dbReference type="EMBL" id="HBIO01024907">
    <property type="protein sequence ID" value="CAE0474268.1"/>
    <property type="molecule type" value="Transcribed_RNA"/>
</dbReference>
<reference evidence="2" key="1">
    <citation type="submission" date="2021-01" db="EMBL/GenBank/DDBJ databases">
        <authorList>
            <person name="Corre E."/>
            <person name="Pelletier E."/>
            <person name="Niang G."/>
            <person name="Scheremetjew M."/>
            <person name="Finn R."/>
            <person name="Kale V."/>
            <person name="Holt S."/>
            <person name="Cochrane G."/>
            <person name="Meng A."/>
            <person name="Brown T."/>
            <person name="Cohen L."/>
        </authorList>
    </citation>
    <scope>NUCLEOTIDE SEQUENCE</scope>
    <source>
        <strain evidence="2">MM31A-1</strain>
    </source>
</reference>
<proteinExistence type="predicted"/>
<evidence type="ECO:0000256" key="1">
    <source>
        <dbReference type="SAM" id="MobiDB-lite"/>
    </source>
</evidence>
<feature type="region of interest" description="Disordered" evidence="1">
    <location>
        <begin position="557"/>
        <end position="579"/>
    </location>
</feature>
<dbReference type="AlphaFoldDB" id="A0A7S3QDV5"/>
<name>A0A7S3QDV5_9STRA</name>
<protein>
    <submittedName>
        <fullName evidence="2">Uncharacterized protein</fullName>
    </submittedName>
</protein>
<organism evidence="2">
    <name type="scientific">Chaetoceros debilis</name>
    <dbReference type="NCBI Taxonomy" id="122233"/>
    <lineage>
        <taxon>Eukaryota</taxon>
        <taxon>Sar</taxon>
        <taxon>Stramenopiles</taxon>
        <taxon>Ochrophyta</taxon>
        <taxon>Bacillariophyta</taxon>
        <taxon>Coscinodiscophyceae</taxon>
        <taxon>Chaetocerotophycidae</taxon>
        <taxon>Chaetocerotales</taxon>
        <taxon>Chaetocerotaceae</taxon>
        <taxon>Chaetoceros</taxon>
    </lineage>
</organism>
<gene>
    <name evidence="2" type="ORF">CDEB00056_LOCUS19121</name>
</gene>
<accession>A0A7S3QDV5</accession>
<feature type="compositionally biased region" description="Acidic residues" evidence="1">
    <location>
        <begin position="567"/>
        <end position="579"/>
    </location>
</feature>
<sequence>MDRIDGVALETCEEYGSPGGDKATREQLMAAQSGVSSTLGMRQTLGWHRDRNEGVNSDSEMIDLSQHLRRFSSSKNAMNELKKILKQCDSAPPRSLDNDGKKQWNNMRQGIIKSFKKVISLDIKFLPRFLEKKWPAEMSVPEELFVWLMRAAISGMNTGITYCNEASSMVQTLLRTNSSILRFQNGKQEEVKNLFQLNEFLIMLESQFGMWTDDSEKKSPKNKEDGKGEAFDNPYGLRNALSIWITLIEQECVGVPGDSNEAKKELSRCISKLLLCGLDPVFYSGCSLLEVKGKLIESILTLAQRQINEVQNPGVSDEMISWIKITSLMVHNKCRNNSLQLPKSNADENDDVDDENRNEWLLADLLLRSWQDVDQRNELYTTFFYFLSRVMLQSCLGGRSNLYDRSEELSSKMSTDETQIRFKAIATAESAFIALTESDIMHEPPHFLASVGIANHCEQTGVALFMINAQNQGNSSSTGICESVKEAVVLHDHFDRLIHVTAQLKIRMPRVVGNINMQRAVKLITQLKSYFMAGKGRAAIWGKCEDRKKRQSNVSDFFGSAKKDVDNQEDEDDDEGSVL</sequence>
<evidence type="ECO:0000313" key="2">
    <source>
        <dbReference type="EMBL" id="CAE0474268.1"/>
    </source>
</evidence>